<reference evidence="4 5" key="1">
    <citation type="submission" date="2018-11" db="EMBL/GenBank/DDBJ databases">
        <title>Rhizobium chutanense sp. nov., isolated from root nodules of Phaseolus vulgaris in China.</title>
        <authorList>
            <person name="Huo Y."/>
        </authorList>
    </citation>
    <scope>NUCLEOTIDE SEQUENCE [LARGE SCALE GENOMIC DNA]</scope>
    <source>
        <strain evidence="4 5">C16</strain>
    </source>
</reference>
<dbReference type="Pfam" id="PF00271">
    <property type="entry name" value="Helicase_C"/>
    <property type="match status" value="1"/>
</dbReference>
<dbReference type="SMART" id="SM00487">
    <property type="entry name" value="DEXDc"/>
    <property type="match status" value="1"/>
</dbReference>
<dbReference type="AlphaFoldDB" id="A0A432P6H1"/>
<dbReference type="InterPro" id="IPR038718">
    <property type="entry name" value="SNF2-like_sf"/>
</dbReference>
<protein>
    <submittedName>
        <fullName evidence="4">DEAD/DEAH box helicase</fullName>
    </submittedName>
</protein>
<proteinExistence type="predicted"/>
<evidence type="ECO:0000313" key="4">
    <source>
        <dbReference type="EMBL" id="RUM08313.1"/>
    </source>
</evidence>
<keyword evidence="4" id="KW-0547">Nucleotide-binding</keyword>
<dbReference type="GO" id="GO:0004386">
    <property type="term" value="F:helicase activity"/>
    <property type="evidence" value="ECO:0007669"/>
    <property type="project" value="UniProtKB-KW"/>
</dbReference>
<evidence type="ECO:0000259" key="2">
    <source>
        <dbReference type="PROSITE" id="PS51192"/>
    </source>
</evidence>
<dbReference type="EMBL" id="RJTJ01000004">
    <property type="protein sequence ID" value="RUM08313.1"/>
    <property type="molecule type" value="Genomic_DNA"/>
</dbReference>
<organism evidence="4 5">
    <name type="scientific">Rhizobium chutanense</name>
    <dbReference type="NCBI Taxonomy" id="2035448"/>
    <lineage>
        <taxon>Bacteria</taxon>
        <taxon>Pseudomonadati</taxon>
        <taxon>Pseudomonadota</taxon>
        <taxon>Alphaproteobacteria</taxon>
        <taxon>Hyphomicrobiales</taxon>
        <taxon>Rhizobiaceae</taxon>
        <taxon>Rhizobium/Agrobacterium group</taxon>
        <taxon>Rhizobium</taxon>
    </lineage>
</organism>
<accession>A0A432P6H1</accession>
<keyword evidence="4" id="KW-0067">ATP-binding</keyword>
<evidence type="ECO:0000313" key="5">
    <source>
        <dbReference type="Proteomes" id="UP000278081"/>
    </source>
</evidence>
<comment type="caution">
    <text evidence="4">The sequence shown here is derived from an EMBL/GenBank/DDBJ whole genome shotgun (WGS) entry which is preliminary data.</text>
</comment>
<evidence type="ECO:0000256" key="1">
    <source>
        <dbReference type="ARBA" id="ARBA00022801"/>
    </source>
</evidence>
<dbReference type="OrthoDB" id="9814088at2"/>
<dbReference type="CDD" id="cd17919">
    <property type="entry name" value="DEXHc_Snf"/>
    <property type="match status" value="1"/>
</dbReference>
<dbReference type="PROSITE" id="PS51192">
    <property type="entry name" value="HELICASE_ATP_BIND_1"/>
    <property type="match status" value="1"/>
</dbReference>
<dbReference type="InterPro" id="IPR049730">
    <property type="entry name" value="SNF2/RAD54-like_C"/>
</dbReference>
<dbReference type="InterPro" id="IPR000330">
    <property type="entry name" value="SNF2_N"/>
</dbReference>
<dbReference type="Gene3D" id="3.40.50.300">
    <property type="entry name" value="P-loop containing nucleotide triphosphate hydrolases"/>
    <property type="match status" value="1"/>
</dbReference>
<name>A0A432P6H1_9HYPH</name>
<dbReference type="SMART" id="SM00490">
    <property type="entry name" value="HELICc"/>
    <property type="match status" value="1"/>
</dbReference>
<dbReference type="GO" id="GO:0005524">
    <property type="term" value="F:ATP binding"/>
    <property type="evidence" value="ECO:0007669"/>
    <property type="project" value="InterPro"/>
</dbReference>
<evidence type="ECO:0000259" key="3">
    <source>
        <dbReference type="PROSITE" id="PS51194"/>
    </source>
</evidence>
<sequence length="1070" mass="118083">MKFDLSIDDEGARVTVHPEKRGWLAGFKKSSPTNLTALPKEELPAALAIVQLRQLDPSGRLHAISEGELAIRHPLIAALDARSAAALGLPPNLQGINFRARLKSTVGSSDFGIEWWWEQGGRTVHRPLKGAFLGAPPDLMRLPRQIFEAIDIAAEIAKPGSISDHWLLLGKFRRLFDSERDTDDKASLEGFLKDISVVTCSAVGIGFDGEDSTRFYPLPYASENSTTDADPSDSAALSGRELEEFRAAVLRRGSQPAFRVANGRFLIIEPSTAPIVQTIVEHANKAEDERRDFIENAGRIIAEAVELQMMRDGRLTALMSPEARAEKLEEETSRVWVETPEWVSRVVGVGKWQKLEIEGIQGSGTQWLPESLDSELADLLASIPNEELERVVSELQAARTAGSTSIALEIGTIPVSDVVIEALARRLADFLRAEDPEEPSVSLEAYLPVTHDNFWEMDFGAKFRERDKTLAEESPAAIVTALQPHQVKSLGWQISAWKEGIPGILNADEQGLGKTLQTLSLLAWLKAHMKSGALPHRPFLVVAPTSLLLNWEAEIERHLELGFLGAPIRLYGDHLNAFKREDASGQDIRTGASQIDIDRLAAAEGGSPIVITTYQTLANYAISLMDVRWGAAVFDEIQNLKNPVTMRSKAAKSITADLKIGLTGTPLENATKDIWAIMDQLFPGALGVLAQFRRIFDRPTEDGMAALHSALFKGQQGRPALALRRLKTDAAPGLPSKVRIFHPREMPEAQALRYEEARHKGGIMLAVLQHIRRLSLHPGLLEGETIDEFSTSSARISAAMDILRHIKAKNERALVFIENRDVQAWFAEVIRMEFGLERVMIINGDNTVDSRKDITDRFQRHLVEDKGFDVLVLGPRAAGTGLTLTAANHVIHLSRWWNPAVEEQCNDRTHRIGQTKPVTVHIPLAIHPALGAGSFDCLLQRLMRKKRALAERVLWPAEATDNETKMLYDAVVSAEKVAEDRFAGLDGVFEGREDIDAQLVSPNCIRVRLHQGGASVVVSTDDKQPVLNPDANGDAVFITLKNVNDRAVQDIVPHSRLSSTALWPDYILPQ</sequence>
<dbReference type="PANTHER" id="PTHR10799">
    <property type="entry name" value="SNF2/RAD54 HELICASE FAMILY"/>
    <property type="match status" value="1"/>
</dbReference>
<dbReference type="RefSeq" id="WP_126908073.1">
    <property type="nucleotide sequence ID" value="NZ_ML133751.1"/>
</dbReference>
<gene>
    <name evidence="4" type="ORF">EFR84_05855</name>
</gene>
<keyword evidence="4" id="KW-0347">Helicase</keyword>
<dbReference type="GO" id="GO:0016787">
    <property type="term" value="F:hydrolase activity"/>
    <property type="evidence" value="ECO:0007669"/>
    <property type="project" value="UniProtKB-KW"/>
</dbReference>
<feature type="domain" description="Helicase C-terminal" evidence="3">
    <location>
        <begin position="801"/>
        <end position="967"/>
    </location>
</feature>
<dbReference type="InterPro" id="IPR014001">
    <property type="entry name" value="Helicase_ATP-bd"/>
</dbReference>
<keyword evidence="1" id="KW-0378">Hydrolase</keyword>
<dbReference type="SUPFAM" id="SSF52540">
    <property type="entry name" value="P-loop containing nucleoside triphosphate hydrolases"/>
    <property type="match status" value="2"/>
</dbReference>
<dbReference type="Gene3D" id="3.40.50.10810">
    <property type="entry name" value="Tandem AAA-ATPase domain"/>
    <property type="match status" value="1"/>
</dbReference>
<dbReference type="InterPro" id="IPR027417">
    <property type="entry name" value="P-loop_NTPase"/>
</dbReference>
<dbReference type="InterPro" id="IPR001650">
    <property type="entry name" value="Helicase_C-like"/>
</dbReference>
<dbReference type="PROSITE" id="PS51194">
    <property type="entry name" value="HELICASE_CTER"/>
    <property type="match status" value="1"/>
</dbReference>
<feature type="domain" description="Helicase ATP-binding" evidence="2">
    <location>
        <begin position="495"/>
        <end position="684"/>
    </location>
</feature>
<dbReference type="Pfam" id="PF00176">
    <property type="entry name" value="SNF2-rel_dom"/>
    <property type="match status" value="1"/>
</dbReference>
<dbReference type="CDD" id="cd18793">
    <property type="entry name" value="SF2_C_SNF"/>
    <property type="match status" value="1"/>
</dbReference>
<dbReference type="Proteomes" id="UP000278081">
    <property type="component" value="Unassembled WGS sequence"/>
</dbReference>